<dbReference type="GO" id="GO:0047617">
    <property type="term" value="F:fatty acyl-CoA hydrolase activity"/>
    <property type="evidence" value="ECO:0007669"/>
    <property type="project" value="InterPro"/>
</dbReference>
<dbReference type="InterPro" id="IPR006683">
    <property type="entry name" value="Thioestr_dom"/>
</dbReference>
<dbReference type="InterPro" id="IPR029069">
    <property type="entry name" value="HotDog_dom_sf"/>
</dbReference>
<comment type="similarity">
    <text evidence="1">Belongs to the thioesterase PaaI family.</text>
</comment>
<name>A0A4D7BC77_9HYPH</name>
<evidence type="ECO:0000259" key="3">
    <source>
        <dbReference type="Pfam" id="PF03061"/>
    </source>
</evidence>
<evidence type="ECO:0000256" key="1">
    <source>
        <dbReference type="ARBA" id="ARBA00008324"/>
    </source>
</evidence>
<organism evidence="4 5">
    <name type="scientific">Phreatobacter stygius</name>
    <dbReference type="NCBI Taxonomy" id="1940610"/>
    <lineage>
        <taxon>Bacteria</taxon>
        <taxon>Pseudomonadati</taxon>
        <taxon>Pseudomonadota</taxon>
        <taxon>Alphaproteobacteria</taxon>
        <taxon>Hyphomicrobiales</taxon>
        <taxon>Phreatobacteraceae</taxon>
        <taxon>Phreatobacter</taxon>
    </lineage>
</organism>
<dbReference type="EMBL" id="CP039690">
    <property type="protein sequence ID" value="QCI65597.1"/>
    <property type="molecule type" value="Genomic_DNA"/>
</dbReference>
<evidence type="ECO:0000256" key="2">
    <source>
        <dbReference type="ARBA" id="ARBA00022801"/>
    </source>
</evidence>
<dbReference type="PANTHER" id="PTHR21660:SF1">
    <property type="entry name" value="ACYL-COENZYME A THIOESTERASE 13"/>
    <property type="match status" value="1"/>
</dbReference>
<gene>
    <name evidence="4" type="ORF">E8M01_16105</name>
</gene>
<evidence type="ECO:0000313" key="5">
    <source>
        <dbReference type="Proteomes" id="UP000298781"/>
    </source>
</evidence>
<dbReference type="CDD" id="cd03443">
    <property type="entry name" value="PaaI_thioesterase"/>
    <property type="match status" value="1"/>
</dbReference>
<dbReference type="Gene3D" id="3.10.129.10">
    <property type="entry name" value="Hotdog Thioesterase"/>
    <property type="match status" value="1"/>
</dbReference>
<protein>
    <submittedName>
        <fullName evidence="4">PaaI family thioesterase</fullName>
    </submittedName>
</protein>
<reference evidence="4 5" key="1">
    <citation type="submission" date="2019-04" db="EMBL/GenBank/DDBJ databases">
        <title>Phreatobacter aquaticus sp. nov.</title>
        <authorList>
            <person name="Choi A."/>
        </authorList>
    </citation>
    <scope>NUCLEOTIDE SEQUENCE [LARGE SCALE GENOMIC DNA]</scope>
    <source>
        <strain evidence="4 5">KCTC 52518</strain>
    </source>
</reference>
<proteinExistence type="inferred from homology"/>
<keyword evidence="5" id="KW-1185">Reference proteome</keyword>
<feature type="domain" description="Thioesterase" evidence="3">
    <location>
        <begin position="67"/>
        <end position="143"/>
    </location>
</feature>
<dbReference type="AlphaFoldDB" id="A0A4D7BC77"/>
<dbReference type="KEGG" id="pstg:E8M01_16105"/>
<dbReference type="InterPro" id="IPR003736">
    <property type="entry name" value="PAAI_dom"/>
</dbReference>
<dbReference type="SUPFAM" id="SSF54637">
    <property type="entry name" value="Thioesterase/thiol ester dehydrase-isomerase"/>
    <property type="match status" value="1"/>
</dbReference>
<dbReference type="PANTHER" id="PTHR21660">
    <property type="entry name" value="THIOESTERASE SUPERFAMILY MEMBER-RELATED"/>
    <property type="match status" value="1"/>
</dbReference>
<dbReference type="NCBIfam" id="TIGR00369">
    <property type="entry name" value="unchar_dom_1"/>
    <property type="match status" value="1"/>
</dbReference>
<dbReference type="RefSeq" id="WP_136961043.1">
    <property type="nucleotide sequence ID" value="NZ_CP039690.1"/>
</dbReference>
<keyword evidence="2" id="KW-0378">Hydrolase</keyword>
<evidence type="ECO:0000313" key="4">
    <source>
        <dbReference type="EMBL" id="QCI65597.1"/>
    </source>
</evidence>
<sequence>MTIHYGVVPPAEAAAQDGIDFLRDMLAGRHPAPPIAKTMGFLLVEVEPGKAVFEGTPSADFYNPLATIHGGWHATMLDSALGCAVHTVIKAGQGYTTVEMKVNYVRALLPDAGVLRCEGKVIHAGGRIATSEARLTDAKGRLIAHGTETCMIFEARPPAA</sequence>
<dbReference type="InterPro" id="IPR039298">
    <property type="entry name" value="ACOT13"/>
</dbReference>
<dbReference type="OrthoDB" id="9813282at2"/>
<dbReference type="Proteomes" id="UP000298781">
    <property type="component" value="Chromosome"/>
</dbReference>
<accession>A0A4D7BC77</accession>
<dbReference type="Pfam" id="PF03061">
    <property type="entry name" value="4HBT"/>
    <property type="match status" value="1"/>
</dbReference>